<sequence>MSLRSLIYLLARRLYPRNIFRAQAESSPGIVSQAASVLSAAGASDRAYGAAVAAALAAGAGILVFKKHPDNTDRNVTDEDTVRTRKPEVMTDYSKPMQLDNWDVDMEARFYEWMRWMGRVYPNPEEFEIFKEKVKTMDSLYVGESSAPRLPNLFADRTHEEIQVMTGRSRRVPSDQDDEEYEAECRMIKEKMKRNIDNCSKH</sequence>
<reference evidence="1 2" key="2">
    <citation type="submission" date="2024-10" db="EMBL/GenBank/DDBJ databases">
        <authorList>
            <person name="Ryan C."/>
        </authorList>
    </citation>
    <scope>NUCLEOTIDE SEQUENCE [LARGE SCALE GENOMIC DNA]</scope>
</reference>
<name>A0ABC8Y3N0_9POAL</name>
<evidence type="ECO:0000313" key="1">
    <source>
        <dbReference type="EMBL" id="CAL4937522.1"/>
    </source>
</evidence>
<gene>
    <name evidence="1" type="ORF">URODEC1_LOCUS30605</name>
</gene>
<keyword evidence="2" id="KW-1185">Reference proteome</keyword>
<accession>A0ABC8Y3N0</accession>
<reference evidence="2" key="1">
    <citation type="submission" date="2024-06" db="EMBL/GenBank/DDBJ databases">
        <authorList>
            <person name="Ryan C."/>
        </authorList>
    </citation>
    <scope>NUCLEOTIDE SEQUENCE [LARGE SCALE GENOMIC DNA]</scope>
</reference>
<dbReference type="AlphaFoldDB" id="A0ABC8Y3N0"/>
<organism evidence="1 2">
    <name type="scientific">Urochloa decumbens</name>
    <dbReference type="NCBI Taxonomy" id="240449"/>
    <lineage>
        <taxon>Eukaryota</taxon>
        <taxon>Viridiplantae</taxon>
        <taxon>Streptophyta</taxon>
        <taxon>Embryophyta</taxon>
        <taxon>Tracheophyta</taxon>
        <taxon>Spermatophyta</taxon>
        <taxon>Magnoliopsida</taxon>
        <taxon>Liliopsida</taxon>
        <taxon>Poales</taxon>
        <taxon>Poaceae</taxon>
        <taxon>PACMAD clade</taxon>
        <taxon>Panicoideae</taxon>
        <taxon>Panicodae</taxon>
        <taxon>Paniceae</taxon>
        <taxon>Melinidinae</taxon>
        <taxon>Urochloa</taxon>
    </lineage>
</organism>
<proteinExistence type="predicted"/>
<protein>
    <submittedName>
        <fullName evidence="1">Uncharacterized protein</fullName>
    </submittedName>
</protein>
<dbReference type="EMBL" id="OZ075126">
    <property type="protein sequence ID" value="CAL4937522.1"/>
    <property type="molecule type" value="Genomic_DNA"/>
</dbReference>
<dbReference type="Proteomes" id="UP001497457">
    <property type="component" value="Chromosome 16b"/>
</dbReference>
<dbReference type="Gene3D" id="1.10.287.2250">
    <property type="match status" value="1"/>
</dbReference>
<evidence type="ECO:0000313" key="2">
    <source>
        <dbReference type="Proteomes" id="UP001497457"/>
    </source>
</evidence>